<dbReference type="RefSeq" id="WP_307291964.1">
    <property type="nucleotide sequence ID" value="NZ_JAUSWO010000001.1"/>
</dbReference>
<name>A0ABU0LZZ0_9BACT</name>
<dbReference type="Proteomes" id="UP001240643">
    <property type="component" value="Unassembled WGS sequence"/>
</dbReference>
<sequence>MKKILSLKKVGFLTASVLTPLIISSCSLNNTESQNNFSEISSSSNQQKTTSNNSQTSNDQVKDNLPKLPTDQSSSIDSSNQGLNSSLNETNLPVLEDSKNNNLVNSINSKPTSESVLQTKLTTPLQITGYKKHISNVDNFITSLQDSNKQNEILQEYFETNYDSDPNLTFQIIGSITKLSNQTSSDNIQNITKLRFKYQRKYQYQKLLNNQLTTQVKNSETNTNFQLDLEILPEVYWQFKNLSVKSDRDNGNKELYEKQFPSFWKNLLDKNGTLNNTNLSIPETSKYSQINISTDDKSSLGLFAGFVSHWLESKYKNSENSNNNYLWKLHSITETNDLTGLLKFNVQLFQQISKTDGYVPTNLISNWFEVKLLNININEIKQNLEKGLHIVVNEKHNGWSTKITNWKEQIHKAYTEKSKVLIDNSNSFLTPNNQTFVKSKIPEYFTMKFEKISYLSENLSDISESIWPIQISFIENPSISSIYFEAKNNESVKMYIVYSLKYTINSLEDEVLGNSSMITSVSISGSTPESYTLNLSN</sequence>
<keyword evidence="3" id="KW-1185">Reference proteome</keyword>
<organism evidence="2 3">
    <name type="scientific">Mycoplasmoides fastidiosum</name>
    <dbReference type="NCBI Taxonomy" id="92758"/>
    <lineage>
        <taxon>Bacteria</taxon>
        <taxon>Bacillati</taxon>
        <taxon>Mycoplasmatota</taxon>
        <taxon>Mycoplasmoidales</taxon>
        <taxon>Mycoplasmoidaceae</taxon>
        <taxon>Mycoplasmoides</taxon>
    </lineage>
</organism>
<protein>
    <submittedName>
        <fullName evidence="2">FlaG/YvyC family protein</fullName>
    </submittedName>
</protein>
<proteinExistence type="predicted"/>
<dbReference type="PROSITE" id="PS51257">
    <property type="entry name" value="PROKAR_LIPOPROTEIN"/>
    <property type="match status" value="1"/>
</dbReference>
<evidence type="ECO:0000256" key="1">
    <source>
        <dbReference type="SAM" id="MobiDB-lite"/>
    </source>
</evidence>
<comment type="caution">
    <text evidence="2">The sequence shown here is derived from an EMBL/GenBank/DDBJ whole genome shotgun (WGS) entry which is preliminary data.</text>
</comment>
<reference evidence="2" key="1">
    <citation type="submission" date="2023-07" db="EMBL/GenBank/DDBJ databases">
        <title>Genomic Encyclopedia of Type Strains, Phase IV (KMG-IV): sequencing the most valuable type-strain genomes for metagenomic binning, comparative biology and taxonomic classification.</title>
        <authorList>
            <person name="Goeker M."/>
        </authorList>
    </citation>
    <scope>NUCLEOTIDE SEQUENCE [LARGE SCALE GENOMIC DNA]</scope>
    <source>
        <strain evidence="2">DSM 21204</strain>
    </source>
</reference>
<feature type="region of interest" description="Disordered" evidence="1">
    <location>
        <begin position="34"/>
        <end position="94"/>
    </location>
</feature>
<evidence type="ECO:0000313" key="2">
    <source>
        <dbReference type="EMBL" id="MDQ0514270.1"/>
    </source>
</evidence>
<dbReference type="EMBL" id="JAUSWO010000001">
    <property type="protein sequence ID" value="MDQ0514270.1"/>
    <property type="molecule type" value="Genomic_DNA"/>
</dbReference>
<accession>A0ABU0LZZ0</accession>
<gene>
    <name evidence="2" type="ORF">J2Z62_000708</name>
</gene>
<evidence type="ECO:0000313" key="3">
    <source>
        <dbReference type="Proteomes" id="UP001240643"/>
    </source>
</evidence>
<feature type="compositionally biased region" description="Low complexity" evidence="1">
    <location>
        <begin position="34"/>
        <end position="58"/>
    </location>
</feature>
<feature type="compositionally biased region" description="Polar residues" evidence="1">
    <location>
        <begin position="70"/>
        <end position="91"/>
    </location>
</feature>